<dbReference type="Proteomes" id="UP000326837">
    <property type="component" value="Chromosome"/>
</dbReference>
<dbReference type="InterPro" id="IPR036291">
    <property type="entry name" value="NAD(P)-bd_dom_sf"/>
</dbReference>
<comment type="similarity">
    <text evidence="1">Belongs to the short-chain dehydrogenases/reductases (SDR) family.</text>
</comment>
<dbReference type="SUPFAM" id="SSF51735">
    <property type="entry name" value="NAD(P)-binding Rossmann-fold domains"/>
    <property type="match status" value="1"/>
</dbReference>
<sequence>MSSSNRLAGKRILVTGAGTGIGQGIAIRCAREGAKVAVHYYDASDEGARQTVAAIRDLGGEADFAKADLGEISQIRECANWALGYLGGVDVLINNAGITFNSPVAEATPEQWDRMYDVNVRGGYFLTQSLLDSLKQNHGAVINLSSIHAFEGFQEHSIYAGTKGAIVAMTRGMSIELAPLGVRVNAIAPGCVPVPSHERACGKADLVAVGRGIPAGFVGTPDDIAAVAAFLASDDARFIVGQTLVVDGGTTSWMPFGEQFRAPVRAAGVQFGKEYI</sequence>
<evidence type="ECO:0000256" key="2">
    <source>
        <dbReference type="ARBA" id="ARBA00023002"/>
    </source>
</evidence>
<accession>A0A5K7XAH9</accession>
<dbReference type="PANTHER" id="PTHR43639">
    <property type="entry name" value="OXIDOREDUCTASE, SHORT-CHAIN DEHYDROGENASE/REDUCTASE FAMILY (AFU_ORTHOLOGUE AFUA_5G02870)"/>
    <property type="match status" value="1"/>
</dbReference>
<keyword evidence="2 3" id="KW-0560">Oxidoreductase</keyword>
<dbReference type="RefSeq" id="WP_152099444.1">
    <property type="nucleotide sequence ID" value="NZ_AP021861.1"/>
</dbReference>
<dbReference type="FunFam" id="3.40.50.720:FF:000084">
    <property type="entry name" value="Short-chain dehydrogenase reductase"/>
    <property type="match status" value="1"/>
</dbReference>
<name>A0A5K7XAH9_9BACT</name>
<evidence type="ECO:0000256" key="1">
    <source>
        <dbReference type="ARBA" id="ARBA00006484"/>
    </source>
</evidence>
<dbReference type="AlphaFoldDB" id="A0A5K7XAH9"/>
<proteinExistence type="inferred from homology"/>
<dbReference type="EMBL" id="AP021861">
    <property type="protein sequence ID" value="BBO33724.1"/>
    <property type="molecule type" value="Genomic_DNA"/>
</dbReference>
<dbReference type="Pfam" id="PF13561">
    <property type="entry name" value="adh_short_C2"/>
    <property type="match status" value="1"/>
</dbReference>
<dbReference type="NCBIfam" id="NF005559">
    <property type="entry name" value="PRK07231.1"/>
    <property type="match status" value="1"/>
</dbReference>
<dbReference type="KEGG" id="lpav:PLANPX_3336"/>
<keyword evidence="4" id="KW-1185">Reference proteome</keyword>
<evidence type="ECO:0000313" key="3">
    <source>
        <dbReference type="EMBL" id="BBO33724.1"/>
    </source>
</evidence>
<dbReference type="InterPro" id="IPR002347">
    <property type="entry name" value="SDR_fam"/>
</dbReference>
<gene>
    <name evidence="3" type="ORF">PLANPX_3336</name>
</gene>
<evidence type="ECO:0000313" key="4">
    <source>
        <dbReference type="Proteomes" id="UP000326837"/>
    </source>
</evidence>
<reference evidence="4" key="1">
    <citation type="submission" date="2019-10" db="EMBL/GenBank/DDBJ databases">
        <title>Lacipirellula parvula gen. nov., sp. nov., representing a lineage of planctomycetes widespread in freshwater anoxic habitats, and description of the family Lacipirellulaceae.</title>
        <authorList>
            <person name="Dedysh S.N."/>
            <person name="Kulichevskaya I.S."/>
            <person name="Beletsky A.V."/>
            <person name="Rakitin A.L."/>
            <person name="Mardanov A.V."/>
            <person name="Ivanova A.A."/>
            <person name="Saltykova V.X."/>
            <person name="Rijpstra W.I.C."/>
            <person name="Sinninghe Damste J.S."/>
            <person name="Ravin N.V."/>
        </authorList>
    </citation>
    <scope>NUCLEOTIDE SEQUENCE [LARGE SCALE GENOMIC DNA]</scope>
    <source>
        <strain evidence="4">PX69</strain>
    </source>
</reference>
<dbReference type="InterPro" id="IPR020904">
    <property type="entry name" value="Sc_DH/Rdtase_CS"/>
</dbReference>
<dbReference type="PROSITE" id="PS00061">
    <property type="entry name" value="ADH_SHORT"/>
    <property type="match status" value="1"/>
</dbReference>
<dbReference type="GO" id="GO:0004316">
    <property type="term" value="F:3-oxoacyl-[acyl-carrier-protein] reductase (NADPH) activity"/>
    <property type="evidence" value="ECO:0007669"/>
    <property type="project" value="UniProtKB-EC"/>
</dbReference>
<dbReference type="PRINTS" id="PR00080">
    <property type="entry name" value="SDRFAMILY"/>
</dbReference>
<protein>
    <submittedName>
        <fullName evidence="3">3-oxoacyl reductase</fullName>
        <ecNumber evidence="3">1.1.1.100</ecNumber>
    </submittedName>
</protein>
<organism evidence="3 4">
    <name type="scientific">Lacipirellula parvula</name>
    <dbReference type="NCBI Taxonomy" id="2650471"/>
    <lineage>
        <taxon>Bacteria</taxon>
        <taxon>Pseudomonadati</taxon>
        <taxon>Planctomycetota</taxon>
        <taxon>Planctomycetia</taxon>
        <taxon>Pirellulales</taxon>
        <taxon>Lacipirellulaceae</taxon>
        <taxon>Lacipirellula</taxon>
    </lineage>
</organism>
<dbReference type="PRINTS" id="PR00081">
    <property type="entry name" value="GDHRDH"/>
</dbReference>
<dbReference type="EC" id="1.1.1.100" evidence="3"/>
<dbReference type="Gene3D" id="3.40.50.720">
    <property type="entry name" value="NAD(P)-binding Rossmann-like Domain"/>
    <property type="match status" value="1"/>
</dbReference>
<dbReference type="PANTHER" id="PTHR43639:SF1">
    <property type="entry name" value="SHORT-CHAIN DEHYDROGENASE_REDUCTASE FAMILY PROTEIN"/>
    <property type="match status" value="1"/>
</dbReference>